<dbReference type="PANTHER" id="PTHR34144:SF7">
    <property type="entry name" value="EXPORT PROTEIN (CAP59), PUTATIVE (AFU_ORTHOLOGUE AFUA_7G05020)-RELATED"/>
    <property type="match status" value="1"/>
</dbReference>
<dbReference type="EMBL" id="KV440972">
    <property type="protein sequence ID" value="OAD79553.1"/>
    <property type="molecule type" value="Genomic_DNA"/>
</dbReference>
<protein>
    <submittedName>
        <fullName evidence="2">Glycosyltransferase family 69 protein</fullName>
    </submittedName>
</protein>
<evidence type="ECO:0000313" key="2">
    <source>
        <dbReference type="EMBL" id="OAD79553.1"/>
    </source>
</evidence>
<dbReference type="InParanoid" id="A0A162V2P6"/>
<dbReference type="VEuPathDB" id="FungiDB:PHYBLDRAFT_139585"/>
<organism evidence="2 3">
    <name type="scientific">Phycomyces blakesleeanus (strain ATCC 8743b / DSM 1359 / FGSC 10004 / NBRC 33097 / NRRL 1555)</name>
    <dbReference type="NCBI Taxonomy" id="763407"/>
    <lineage>
        <taxon>Eukaryota</taxon>
        <taxon>Fungi</taxon>
        <taxon>Fungi incertae sedis</taxon>
        <taxon>Mucoromycota</taxon>
        <taxon>Mucoromycotina</taxon>
        <taxon>Mucoromycetes</taxon>
        <taxon>Mucorales</taxon>
        <taxon>Phycomycetaceae</taxon>
        <taxon>Phycomyces</taxon>
    </lineage>
</organism>
<keyword evidence="2" id="KW-0808">Transferase</keyword>
<gene>
    <name evidence="2" type="ORF">PHYBLDRAFT_139585</name>
</gene>
<accession>A0A162V2P6</accession>
<dbReference type="AlphaFoldDB" id="A0A162V2P6"/>
<sequence>MFHSRRLYTRRRLGLIIFFVVFLAYPLYFYSSAPERLNRLNLESPPARKPVVFIAANIYNNEEILDHWITQVNQLIKWLGASNVYLSIYENGSQDRTKSILEKYDQHLNLLQIPHRIVTSTVEKDENARRIVALAGLRNYLLEPLLDQDPKPDKILFLNDIIFKASDAIELLETYDGEYDAMCAMDFFGEFYDTFATREADGGWVGSGNYPYFSHKPSRKLLYEEKPIPVYSCWNGMIALNAKPFLENKISFRAIIPKEPGPPVEASECCLVHTDLRSLNYTRIYINPRIKVSYDTFHYWYAHSIIRLLQPFYRLFNTPTNTQTLEEQFAWNKAVDDAYSQGVRSEDYTCLWPKD</sequence>
<dbReference type="GO" id="GO:0016740">
    <property type="term" value="F:transferase activity"/>
    <property type="evidence" value="ECO:0007669"/>
    <property type="project" value="UniProtKB-KW"/>
</dbReference>
<dbReference type="STRING" id="763407.A0A162V2P6"/>
<dbReference type="RefSeq" id="XP_018297593.1">
    <property type="nucleotide sequence ID" value="XM_018430250.1"/>
</dbReference>
<feature type="transmembrane region" description="Helical" evidence="1">
    <location>
        <begin position="12"/>
        <end position="30"/>
    </location>
</feature>
<keyword evidence="1" id="KW-0472">Membrane</keyword>
<proteinExistence type="predicted"/>
<keyword evidence="1" id="KW-0812">Transmembrane</keyword>
<name>A0A162V2P6_PHYB8</name>
<reference evidence="3" key="1">
    <citation type="submission" date="2015-06" db="EMBL/GenBank/DDBJ databases">
        <title>Expansion of signal transduction pathways in fungi by whole-genome duplication.</title>
        <authorList>
            <consortium name="DOE Joint Genome Institute"/>
            <person name="Corrochano L.M."/>
            <person name="Kuo A."/>
            <person name="Marcet-Houben M."/>
            <person name="Polaino S."/>
            <person name="Salamov A."/>
            <person name="Villalobos J.M."/>
            <person name="Alvarez M.I."/>
            <person name="Avalos J."/>
            <person name="Benito E.P."/>
            <person name="Benoit I."/>
            <person name="Burger G."/>
            <person name="Camino L.P."/>
            <person name="Canovas D."/>
            <person name="Cerda-Olmedo E."/>
            <person name="Cheng J.-F."/>
            <person name="Dominguez A."/>
            <person name="Elias M."/>
            <person name="Eslava A.P."/>
            <person name="Glaser F."/>
            <person name="Grimwood J."/>
            <person name="Gutierrez G."/>
            <person name="Heitman J."/>
            <person name="Henrissat B."/>
            <person name="Iturriaga E.A."/>
            <person name="Lang B.F."/>
            <person name="Lavin J.L."/>
            <person name="Lee S."/>
            <person name="Li W."/>
            <person name="Lindquist E."/>
            <person name="Lopez-Garcia S."/>
            <person name="Luque E.M."/>
            <person name="Marcos A.T."/>
            <person name="Martin J."/>
            <person name="McCluskey K."/>
            <person name="Medina H.R."/>
            <person name="Miralles-Duran A."/>
            <person name="Miyazaki A."/>
            <person name="Munoz-Torres E."/>
            <person name="Oguiza J.A."/>
            <person name="Ohm R."/>
            <person name="Olmedo M."/>
            <person name="Orejas M."/>
            <person name="Ortiz-Castellanos L."/>
            <person name="Pisabarro A.G."/>
            <person name="Rodriguez-Romero J."/>
            <person name="Ruiz-Herrera J."/>
            <person name="Ruiz-Vazquez R."/>
            <person name="Sanz C."/>
            <person name="Schackwitz W."/>
            <person name="Schmutz J."/>
            <person name="Shahriari M."/>
            <person name="Shelest E."/>
            <person name="Silva-Franco F."/>
            <person name="Soanes D."/>
            <person name="Syed K."/>
            <person name="Tagua V.G."/>
            <person name="Talbot N.J."/>
            <person name="Thon M."/>
            <person name="De vries R.P."/>
            <person name="Wiebenga A."/>
            <person name="Yadav J.S."/>
            <person name="Braun E.L."/>
            <person name="Baker S."/>
            <person name="Garre V."/>
            <person name="Horwitz B."/>
            <person name="Torres-Martinez S."/>
            <person name="Idnurm A."/>
            <person name="Herrera-Estrella A."/>
            <person name="Gabaldon T."/>
            <person name="Grigoriev I.V."/>
        </authorList>
    </citation>
    <scope>NUCLEOTIDE SEQUENCE [LARGE SCALE GENOMIC DNA]</scope>
    <source>
        <strain evidence="3">NRRL 1555(-)</strain>
    </source>
</reference>
<keyword evidence="3" id="KW-1185">Reference proteome</keyword>
<dbReference type="InterPro" id="IPR021047">
    <property type="entry name" value="Mannosyltransferase_CMT1"/>
</dbReference>
<dbReference type="PANTHER" id="PTHR34144">
    <property type="entry name" value="CHROMOSOME 8, WHOLE GENOME SHOTGUN SEQUENCE"/>
    <property type="match status" value="1"/>
</dbReference>
<dbReference type="Pfam" id="PF11735">
    <property type="entry name" value="CAP59_mtransfer"/>
    <property type="match status" value="1"/>
</dbReference>
<dbReference type="GeneID" id="28991156"/>
<keyword evidence="1" id="KW-1133">Transmembrane helix</keyword>
<evidence type="ECO:0000256" key="1">
    <source>
        <dbReference type="SAM" id="Phobius"/>
    </source>
</evidence>
<dbReference type="OrthoDB" id="262547at2759"/>
<dbReference type="Proteomes" id="UP000077315">
    <property type="component" value="Unassembled WGS sequence"/>
</dbReference>
<evidence type="ECO:0000313" key="3">
    <source>
        <dbReference type="Proteomes" id="UP000077315"/>
    </source>
</evidence>